<evidence type="ECO:0000256" key="7">
    <source>
        <dbReference type="ARBA" id="ARBA00023303"/>
    </source>
</evidence>
<keyword evidence="5" id="KW-0406">Ion transport</keyword>
<organism evidence="11 12">
    <name type="scientific">Apilactobacillus xinyiensis</name>
    <dbReference type="NCBI Taxonomy" id="2841032"/>
    <lineage>
        <taxon>Bacteria</taxon>
        <taxon>Bacillati</taxon>
        <taxon>Bacillota</taxon>
        <taxon>Bacilli</taxon>
        <taxon>Lactobacillales</taxon>
        <taxon>Lactobacillaceae</taxon>
        <taxon>Apilactobacillus</taxon>
    </lineage>
</organism>
<keyword evidence="3 9" id="KW-0812">Transmembrane</keyword>
<evidence type="ECO:0000256" key="4">
    <source>
        <dbReference type="ARBA" id="ARBA00022989"/>
    </source>
</evidence>
<feature type="coiled-coil region" evidence="8">
    <location>
        <begin position="119"/>
        <end position="153"/>
    </location>
</feature>
<dbReference type="PRINTS" id="PR00169">
    <property type="entry name" value="KCHANNEL"/>
</dbReference>
<feature type="transmembrane region" description="Helical" evidence="9">
    <location>
        <begin position="38"/>
        <end position="60"/>
    </location>
</feature>
<dbReference type="Pfam" id="PF07885">
    <property type="entry name" value="Ion_trans_2"/>
    <property type="match status" value="1"/>
</dbReference>
<evidence type="ECO:0000313" key="12">
    <source>
        <dbReference type="Proteomes" id="UP001522905"/>
    </source>
</evidence>
<keyword evidence="2" id="KW-0813">Transport</keyword>
<feature type="domain" description="Potassium channel" evidence="10">
    <location>
        <begin position="47"/>
        <end position="118"/>
    </location>
</feature>
<evidence type="ECO:0000259" key="10">
    <source>
        <dbReference type="Pfam" id="PF07885"/>
    </source>
</evidence>
<dbReference type="EMBL" id="JAJIAO010000004">
    <property type="protein sequence ID" value="MCK8624803.1"/>
    <property type="molecule type" value="Genomic_DNA"/>
</dbReference>
<dbReference type="PANTHER" id="PTHR11537:SF254">
    <property type="entry name" value="POTASSIUM VOLTAGE-GATED CHANNEL PROTEIN SHAB"/>
    <property type="match status" value="1"/>
</dbReference>
<keyword evidence="4 9" id="KW-1133">Transmembrane helix</keyword>
<protein>
    <submittedName>
        <fullName evidence="11">Ion channel</fullName>
    </submittedName>
</protein>
<dbReference type="SUPFAM" id="SSF81324">
    <property type="entry name" value="Voltage-gated potassium channels"/>
    <property type="match status" value="1"/>
</dbReference>
<gene>
    <name evidence="11" type="ORF">LNP07_04660</name>
</gene>
<reference evidence="11 12" key="1">
    <citation type="submission" date="2021-11" db="EMBL/GenBank/DDBJ databases">
        <title>Comparative genomics of bee honey and flower isolates.</title>
        <authorList>
            <person name="Bechtner J.D."/>
            <person name="Gallus M.K."/>
            <person name="Ehrmann M."/>
        </authorList>
    </citation>
    <scope>NUCLEOTIDE SEQUENCE [LARGE SCALE GENOMIC DNA]</scope>
    <source>
        <strain evidence="11 12">M161</strain>
    </source>
</reference>
<comment type="caution">
    <text evidence="11">The sequence shown here is derived from an EMBL/GenBank/DDBJ whole genome shotgun (WGS) entry which is preliminary data.</text>
</comment>
<dbReference type="InterPro" id="IPR013099">
    <property type="entry name" value="K_chnl_dom"/>
</dbReference>
<proteinExistence type="predicted"/>
<evidence type="ECO:0000256" key="2">
    <source>
        <dbReference type="ARBA" id="ARBA00022448"/>
    </source>
</evidence>
<keyword evidence="8" id="KW-0175">Coiled coil</keyword>
<keyword evidence="7" id="KW-0407">Ion channel</keyword>
<evidence type="ECO:0000256" key="5">
    <source>
        <dbReference type="ARBA" id="ARBA00023065"/>
    </source>
</evidence>
<name>A0ABT0I252_9LACO</name>
<evidence type="ECO:0000256" key="1">
    <source>
        <dbReference type="ARBA" id="ARBA00004141"/>
    </source>
</evidence>
<comment type="subcellular location">
    <subcellularLocation>
        <location evidence="1">Membrane</location>
        <topology evidence="1">Multi-pass membrane protein</topology>
    </subcellularLocation>
</comment>
<evidence type="ECO:0000256" key="9">
    <source>
        <dbReference type="SAM" id="Phobius"/>
    </source>
</evidence>
<evidence type="ECO:0000256" key="6">
    <source>
        <dbReference type="ARBA" id="ARBA00023136"/>
    </source>
</evidence>
<keyword evidence="6 9" id="KW-0472">Membrane</keyword>
<dbReference type="Proteomes" id="UP001522905">
    <property type="component" value="Unassembled WGS sequence"/>
</dbReference>
<evidence type="ECO:0000313" key="11">
    <source>
        <dbReference type="EMBL" id="MCK8624803.1"/>
    </source>
</evidence>
<sequence length="156" mass="17861">MVRISRLFRLFKLLRIFRFIGVLGKFQKNVKKFLNTNGLIWTLLASIILIVVASMFYSLAENVNFGEAIWWSITTTTTVGYGDISPQTPWGKFAAIILMFTGIGIIGMLTSAITSYFENEDDEREYDSINKRLDKIDKDNQKILAEINSLKHNVNE</sequence>
<keyword evidence="12" id="KW-1185">Reference proteome</keyword>
<evidence type="ECO:0000256" key="8">
    <source>
        <dbReference type="SAM" id="Coils"/>
    </source>
</evidence>
<accession>A0ABT0I252</accession>
<dbReference type="PANTHER" id="PTHR11537">
    <property type="entry name" value="VOLTAGE-GATED POTASSIUM CHANNEL"/>
    <property type="match status" value="1"/>
</dbReference>
<dbReference type="InterPro" id="IPR028325">
    <property type="entry name" value="VG_K_chnl"/>
</dbReference>
<feature type="transmembrane region" description="Helical" evidence="9">
    <location>
        <begin position="93"/>
        <end position="117"/>
    </location>
</feature>
<evidence type="ECO:0000256" key="3">
    <source>
        <dbReference type="ARBA" id="ARBA00022692"/>
    </source>
</evidence>
<dbReference type="Gene3D" id="1.10.287.70">
    <property type="match status" value="1"/>
</dbReference>